<dbReference type="EMBL" id="LNIX01000003">
    <property type="protein sequence ID" value="OXA57996.1"/>
    <property type="molecule type" value="Genomic_DNA"/>
</dbReference>
<organism evidence="2 3">
    <name type="scientific">Folsomia candida</name>
    <name type="common">Springtail</name>
    <dbReference type="NCBI Taxonomy" id="158441"/>
    <lineage>
        <taxon>Eukaryota</taxon>
        <taxon>Metazoa</taxon>
        <taxon>Ecdysozoa</taxon>
        <taxon>Arthropoda</taxon>
        <taxon>Hexapoda</taxon>
        <taxon>Collembola</taxon>
        <taxon>Entomobryomorpha</taxon>
        <taxon>Isotomoidea</taxon>
        <taxon>Isotomidae</taxon>
        <taxon>Proisotominae</taxon>
        <taxon>Folsomia</taxon>
    </lineage>
</organism>
<dbReference type="Proteomes" id="UP000198287">
    <property type="component" value="Unassembled WGS sequence"/>
</dbReference>
<dbReference type="AlphaFoldDB" id="A0A226EN50"/>
<keyword evidence="1" id="KW-1133">Transmembrane helix</keyword>
<protein>
    <submittedName>
        <fullName evidence="2">Uncharacterized protein</fullName>
    </submittedName>
</protein>
<evidence type="ECO:0000313" key="3">
    <source>
        <dbReference type="Proteomes" id="UP000198287"/>
    </source>
</evidence>
<gene>
    <name evidence="2" type="ORF">Fcan01_08556</name>
</gene>
<keyword evidence="1" id="KW-0472">Membrane</keyword>
<evidence type="ECO:0000313" key="2">
    <source>
        <dbReference type="EMBL" id="OXA57996.1"/>
    </source>
</evidence>
<keyword evidence="1" id="KW-0812">Transmembrane</keyword>
<comment type="caution">
    <text evidence="2">The sequence shown here is derived from an EMBL/GenBank/DDBJ whole genome shotgun (WGS) entry which is preliminary data.</text>
</comment>
<reference evidence="2 3" key="1">
    <citation type="submission" date="2015-12" db="EMBL/GenBank/DDBJ databases">
        <title>The genome of Folsomia candida.</title>
        <authorList>
            <person name="Faddeeva A."/>
            <person name="Derks M.F."/>
            <person name="Anvar Y."/>
            <person name="Smit S."/>
            <person name="Van Straalen N."/>
            <person name="Roelofs D."/>
        </authorList>
    </citation>
    <scope>NUCLEOTIDE SEQUENCE [LARGE SCALE GENOMIC DNA]</scope>
    <source>
        <strain evidence="2 3">VU population</strain>
        <tissue evidence="2">Whole body</tissue>
    </source>
</reference>
<evidence type="ECO:0000256" key="1">
    <source>
        <dbReference type="SAM" id="Phobius"/>
    </source>
</evidence>
<name>A0A226EN50_FOLCA</name>
<feature type="transmembrane region" description="Helical" evidence="1">
    <location>
        <begin position="91"/>
        <end position="111"/>
    </location>
</feature>
<accession>A0A226EN50</accession>
<keyword evidence="3" id="KW-1185">Reference proteome</keyword>
<feature type="transmembrane region" description="Helical" evidence="1">
    <location>
        <begin position="53"/>
        <end position="71"/>
    </location>
</feature>
<proteinExistence type="predicted"/>
<sequence>MGEKWKIVWPDLISRCDNGPHSFHNSWLRQREKADQRRKGPTKQLHHYPASQATPFLVVVVSLCSALIAKGHETDGNEPSESFSHPQLRTLHLIITSLPTISSLALLCCGLRNTAQRIYSSSATFHSSSSNSKVVRTNGTA</sequence>